<keyword evidence="8 14" id="KW-1133">Transmembrane helix</keyword>
<feature type="transmembrane region" description="Helical" evidence="14">
    <location>
        <begin position="410"/>
        <end position="427"/>
    </location>
</feature>
<dbReference type="GeneID" id="35765194"/>
<feature type="transmembrane region" description="Helical" evidence="14">
    <location>
        <begin position="277"/>
        <end position="298"/>
    </location>
</feature>
<keyword evidence="6 14" id="KW-0808">Transferase</keyword>
<evidence type="ECO:0000256" key="11">
    <source>
        <dbReference type="ARBA" id="ARBA00023251"/>
    </source>
</evidence>
<feature type="transmembrane region" description="Helical" evidence="14">
    <location>
        <begin position="319"/>
        <end position="342"/>
    </location>
</feature>
<comment type="subcellular location">
    <subcellularLocation>
        <location evidence="1 14">Cell membrane</location>
        <topology evidence="1 14">Multi-pass membrane protein</topology>
    </subcellularLocation>
</comment>
<evidence type="ECO:0000313" key="16">
    <source>
        <dbReference type="EMBL" id="AHY15248.1"/>
    </source>
</evidence>
<feature type="transmembrane region" description="Helical" evidence="14">
    <location>
        <begin position="202"/>
        <end position="224"/>
    </location>
</feature>
<feature type="domain" description="Phosphatidylglycerol lysyltransferase C-terminal" evidence="15">
    <location>
        <begin position="523"/>
        <end position="820"/>
    </location>
</feature>
<evidence type="ECO:0000256" key="12">
    <source>
        <dbReference type="ARBA" id="ARBA00031899"/>
    </source>
</evidence>
<evidence type="ECO:0000313" key="17">
    <source>
        <dbReference type="EMBL" id="RLU58791.1"/>
    </source>
</evidence>
<dbReference type="SMR" id="A0A3L8GP03"/>
<keyword evidence="9 14" id="KW-0443">Lipid metabolism</keyword>
<comment type="catalytic activity">
    <reaction evidence="13 14">
        <text>L-lysyl-tRNA(Lys) + a 1,2-diacyl-sn-glycero-3-phospho-(1'-sn-glycerol) = a 1,2-diacyl-sn-glycero-3-phospho-1'-(3'-O-L-lysyl)-sn-glycerol + tRNA(Lys)</text>
        <dbReference type="Rhea" id="RHEA:10668"/>
        <dbReference type="Rhea" id="RHEA-COMP:9696"/>
        <dbReference type="Rhea" id="RHEA-COMP:9697"/>
        <dbReference type="ChEBI" id="CHEBI:64716"/>
        <dbReference type="ChEBI" id="CHEBI:75792"/>
        <dbReference type="ChEBI" id="CHEBI:78442"/>
        <dbReference type="ChEBI" id="CHEBI:78529"/>
        <dbReference type="EC" id="2.3.2.3"/>
    </reaction>
</comment>
<keyword evidence="10 14" id="KW-0472">Membrane</keyword>
<evidence type="ECO:0000256" key="6">
    <source>
        <dbReference type="ARBA" id="ARBA00022679"/>
    </source>
</evidence>
<keyword evidence="18" id="KW-1185">Reference proteome</keyword>
<dbReference type="KEGG" id="siz:SI82_02105"/>
<feature type="transmembrane region" description="Helical" evidence="14">
    <location>
        <begin position="448"/>
        <end position="469"/>
    </location>
</feature>
<dbReference type="NCBIfam" id="NF033480">
    <property type="entry name" value="bifunc_MprF"/>
    <property type="match status" value="1"/>
</dbReference>
<comment type="function">
    <text evidence="14">Catalyzes the transfer of a lysyl group from L-lysyl-tRNA(Lys) to membrane-bound phosphatidylglycerol (PG), which produces lysylphosphatidylglycerol (LPG), a major component of the bacterial membrane with a positive net charge. LPG synthesis contributes to bacterial virulence as it is involved in the resistance mechanism against cationic antimicrobial peptides (CAMP) produces by the host's immune system (defensins, cathelicidins) and by the competing microorganisms.</text>
</comment>
<dbReference type="PANTHER" id="PTHR34697">
    <property type="entry name" value="PHOSPHATIDYLGLYCEROL LYSYLTRANSFERASE"/>
    <property type="match status" value="1"/>
</dbReference>
<dbReference type="GO" id="GO:0006629">
    <property type="term" value="P:lipid metabolic process"/>
    <property type="evidence" value="ECO:0007669"/>
    <property type="project" value="UniProtKB-KW"/>
</dbReference>
<evidence type="ECO:0000256" key="1">
    <source>
        <dbReference type="ARBA" id="ARBA00004651"/>
    </source>
</evidence>
<dbReference type="EMBL" id="QLQD01000018">
    <property type="protein sequence ID" value="RLU58791.1"/>
    <property type="molecule type" value="Genomic_DNA"/>
</dbReference>
<accession>A0A3L8GP03</accession>
<dbReference type="SUPFAM" id="SSF55729">
    <property type="entry name" value="Acyl-CoA N-acyltransferases (Nat)"/>
    <property type="match status" value="1"/>
</dbReference>
<evidence type="ECO:0000256" key="2">
    <source>
        <dbReference type="ARBA" id="ARBA00008627"/>
    </source>
</evidence>
<evidence type="ECO:0000256" key="13">
    <source>
        <dbReference type="ARBA" id="ARBA00047540"/>
    </source>
</evidence>
<evidence type="ECO:0000313" key="18">
    <source>
        <dbReference type="Proteomes" id="UP000025245"/>
    </source>
</evidence>
<sequence length="853" mass="97747">MKKLITNLKNYQSSIKLVFFLSVSMIVILELGKLIKTISIADIKNGLSQLTPFSIVIMFVLGICALIPMLFFDIILNQEIKSKHSLVYILETSWIINSINNLVGFAGLVDIGLRYSFYSEDDKASDSMQGISKVIPFFITGLSFLSLLTFLLIFCFPTSPSIEKFWIVLLGASLYLPVVLYISGHPKLKFFGQLARKRQLQLIMASTLDWLVISGFFTLIGRFLDLEVPLYNLIPLFFISMILGMVSMIPGGLGSFDLIMTAGLVNLGYATDQVLTWILLFRFFYYVIPFVIGGLLFFKQMGGKLNDNYLGMPKTIGHIVLQNGIVFFLRVFGYFMILSALIPEEIAGMKWLAGLNPIQGHLLWQFPSILLGSLFFLLARFVKRQLAISYPLAIGLFLTTIIYINLGNLAIPTTVLLGLAFLMVIIIKKQLNRQVFIYSWEDKTRDALVFMATFVTFFSVGGKVLIHAFPKLNQVQFNYFLFYWLHLFFLAFILVAVYQLVIRRASRKKWLIGQSFDKERYQALLERFKVQSSDASLAFLGDKRLFWYRNHDEDCLVFQFAVKNNKCIVMGEPIGDKSMIEEGLSAFIKEAKLNNMKVVFYEVGQETTLALHEFGYEFIKFGETAHVNLSQFSLEGRKGKKFRTIVNKIDHKGYQFEVVKPPFSEAFLEELNLISEDWLQGRQEKGYSVGFFDKAYLQLAPIAIVRREDGSIIAFTNLLPTNSKEESSVDLMRYYTDQSQNGIMDFLFIKLFLYFKEEGVAYFDLGMAPLANVGNKDNSFLQEKIAYLIFAFSTRFYSFGGLRQYKQKFSPEWSARYIVYPKTTWLLYDLLAIYQVESSKIKDCSQSCIQKIK</sequence>
<protein>
    <recommendedName>
        <fullName evidence="4 14">Phosphatidylglycerol lysyltransferase</fullName>
        <ecNumber evidence="3 14">2.3.2.3</ecNumber>
    </recommendedName>
    <alternativeName>
        <fullName evidence="12 14">Lysylphosphatidylglycerol synthase</fullName>
    </alternativeName>
</protein>
<keyword evidence="7 14" id="KW-0812">Transmembrane</keyword>
<dbReference type="InterPro" id="IPR022791">
    <property type="entry name" value="L-PG_synthase/AglD"/>
</dbReference>
<evidence type="ECO:0000256" key="14">
    <source>
        <dbReference type="RuleBase" id="RU363042"/>
    </source>
</evidence>
<feature type="transmembrane region" description="Helical" evidence="14">
    <location>
        <begin position="165"/>
        <end position="182"/>
    </location>
</feature>
<evidence type="ECO:0000256" key="8">
    <source>
        <dbReference type="ARBA" id="ARBA00022989"/>
    </source>
</evidence>
<dbReference type="Pfam" id="PF09924">
    <property type="entry name" value="LPG_synthase_C"/>
    <property type="match status" value="1"/>
</dbReference>
<dbReference type="EC" id="2.3.2.3" evidence="3 14"/>
<dbReference type="OrthoDB" id="145485at2"/>
<evidence type="ECO:0000256" key="4">
    <source>
        <dbReference type="ARBA" id="ARBA00021546"/>
    </source>
</evidence>
<evidence type="ECO:0000256" key="3">
    <source>
        <dbReference type="ARBA" id="ARBA00012014"/>
    </source>
</evidence>
<dbReference type="InterPro" id="IPR024320">
    <property type="entry name" value="LPG_synthase_C"/>
</dbReference>
<dbReference type="GO" id="GO:0046677">
    <property type="term" value="P:response to antibiotic"/>
    <property type="evidence" value="ECO:0007669"/>
    <property type="project" value="UniProtKB-KW"/>
</dbReference>
<dbReference type="InterPro" id="IPR016181">
    <property type="entry name" value="Acyl_CoA_acyltransferase"/>
</dbReference>
<dbReference type="Proteomes" id="UP000025245">
    <property type="component" value="Chromosome"/>
</dbReference>
<dbReference type="Pfam" id="PF03706">
    <property type="entry name" value="LPG_synthase_TM"/>
    <property type="match status" value="1"/>
</dbReference>
<dbReference type="EMBL" id="CP007586">
    <property type="protein sequence ID" value="AHY15248.1"/>
    <property type="molecule type" value="Genomic_DNA"/>
</dbReference>
<dbReference type="GO" id="GO:0050071">
    <property type="term" value="F:phosphatidylglycerol lysyltransferase activity"/>
    <property type="evidence" value="ECO:0007669"/>
    <property type="project" value="UniProtKB-EC"/>
</dbReference>
<dbReference type="KEGG" id="sio:DW64_01825"/>
<evidence type="ECO:0000313" key="19">
    <source>
        <dbReference type="Proteomes" id="UP000269148"/>
    </source>
</evidence>
<evidence type="ECO:0000256" key="5">
    <source>
        <dbReference type="ARBA" id="ARBA00022475"/>
    </source>
</evidence>
<dbReference type="GO" id="GO:0005886">
    <property type="term" value="C:plasma membrane"/>
    <property type="evidence" value="ECO:0007669"/>
    <property type="project" value="UniProtKB-SubCell"/>
</dbReference>
<feature type="transmembrane region" description="Helical" evidence="14">
    <location>
        <begin position="481"/>
        <end position="501"/>
    </location>
</feature>
<evidence type="ECO:0000256" key="9">
    <source>
        <dbReference type="ARBA" id="ARBA00023098"/>
    </source>
</evidence>
<feature type="transmembrane region" description="Helical" evidence="14">
    <location>
        <begin position="386"/>
        <end position="404"/>
    </location>
</feature>
<evidence type="ECO:0000259" key="15">
    <source>
        <dbReference type="Pfam" id="PF09924"/>
    </source>
</evidence>
<feature type="transmembrane region" description="Helical" evidence="14">
    <location>
        <begin position="362"/>
        <end position="379"/>
    </location>
</feature>
<dbReference type="PANTHER" id="PTHR34697:SF2">
    <property type="entry name" value="PHOSPHATIDYLGLYCEROL LYSYLTRANSFERASE"/>
    <property type="match status" value="1"/>
</dbReference>
<proteinExistence type="inferred from homology"/>
<keyword evidence="5" id="KW-1003">Cell membrane</keyword>
<dbReference type="KEGG" id="siq:DQ08_01840"/>
<keyword evidence="11 14" id="KW-0046">Antibiotic resistance</keyword>
<feature type="transmembrane region" description="Helical" evidence="14">
    <location>
        <begin position="230"/>
        <end position="246"/>
    </location>
</feature>
<dbReference type="InterPro" id="IPR051211">
    <property type="entry name" value="PG_lysyltransferase"/>
</dbReference>
<dbReference type="GO" id="GO:0055091">
    <property type="term" value="P:phospholipid homeostasis"/>
    <property type="evidence" value="ECO:0007669"/>
    <property type="project" value="TreeGrafter"/>
</dbReference>
<dbReference type="AlphaFoldDB" id="A0A3L8GP03"/>
<evidence type="ECO:0000256" key="10">
    <source>
        <dbReference type="ARBA" id="ARBA00023136"/>
    </source>
</evidence>
<reference evidence="17 19" key="2">
    <citation type="submission" date="2018-06" db="EMBL/GenBank/DDBJ databases">
        <title>Mutators as drivers of adaptation in pathogenic bacteria and a risk factor for host jumps and vaccine escape.</title>
        <authorList>
            <person name="Barnes A.C."/>
            <person name="Silayeva O."/>
        </authorList>
    </citation>
    <scope>NUCLEOTIDE SEQUENCE [LARGE SCALE GENOMIC DNA]</scope>
    <source>
        <strain evidence="17 19">QMA0445</strain>
    </source>
</reference>
<comment type="similarity">
    <text evidence="2 14">Belongs to the LPG synthase family.</text>
</comment>
<feature type="transmembrane region" description="Helical" evidence="14">
    <location>
        <begin position="14"/>
        <end position="32"/>
    </location>
</feature>
<dbReference type="Proteomes" id="UP000269148">
    <property type="component" value="Unassembled WGS sequence"/>
</dbReference>
<dbReference type="RefSeq" id="WP_003100800.1">
    <property type="nucleotide sequence ID" value="NZ_CP010783.1"/>
</dbReference>
<reference evidence="16 18" key="1">
    <citation type="journal article" date="2014" name="Genome Announc.">
        <title>Complete Genome Sequence of a Virulent Strain, Streptococcus iniae ISET0901, Isolated from Diseased Tilapia.</title>
        <authorList>
            <person name="Pridgeon J.W."/>
            <person name="Zhang D."/>
            <person name="Zhang L."/>
        </authorList>
    </citation>
    <scope>NUCLEOTIDE SEQUENCE [LARGE SCALE GENOMIC DNA]</scope>
    <source>
        <strain evidence="16 18">ISET0901</strain>
    </source>
</reference>
<name>A0A3L8GP03_STRIN</name>
<gene>
    <name evidence="14 17" type="primary">mprF</name>
    <name evidence="17" type="ORF">DIY07_01780</name>
    <name evidence="16" type="ORF">DQ08_01840</name>
</gene>
<feature type="transmembrane region" description="Helical" evidence="14">
    <location>
        <begin position="134"/>
        <end position="159"/>
    </location>
</feature>
<feature type="transmembrane region" description="Helical" evidence="14">
    <location>
        <begin position="94"/>
        <end position="113"/>
    </location>
</feature>
<feature type="transmembrane region" description="Helical" evidence="14">
    <location>
        <begin position="53"/>
        <end position="74"/>
    </location>
</feature>
<evidence type="ECO:0000256" key="7">
    <source>
        <dbReference type="ARBA" id="ARBA00022692"/>
    </source>
</evidence>
<dbReference type="STRING" id="1346.BMF34_01995"/>
<organism evidence="17 19">
    <name type="scientific">Streptococcus iniae</name>
    <name type="common">Streptococcus shiloi</name>
    <dbReference type="NCBI Taxonomy" id="1346"/>
    <lineage>
        <taxon>Bacteria</taxon>
        <taxon>Bacillati</taxon>
        <taxon>Bacillota</taxon>
        <taxon>Bacilli</taxon>
        <taxon>Lactobacillales</taxon>
        <taxon>Streptococcaceae</taxon>
        <taxon>Streptococcus</taxon>
    </lineage>
</organism>